<comment type="caution">
    <text evidence="2">The sequence shown here is derived from an EMBL/GenBank/DDBJ whole genome shotgun (WGS) entry which is preliminary data.</text>
</comment>
<gene>
    <name evidence="2" type="ORF">KCG45_09475</name>
</gene>
<accession>A0ABS6SPR3</accession>
<keyword evidence="3" id="KW-1185">Reference proteome</keyword>
<protein>
    <submittedName>
        <fullName evidence="2">Uncharacterized protein</fullName>
    </submittedName>
</protein>
<sequence>MDDNFGWIEIVFFYGIAISFGLWQWWKMDRDLKQIRKEKAEAEAEAEAKTNADTPEE</sequence>
<dbReference type="RefSeq" id="WP_218317006.1">
    <property type="nucleotide sequence ID" value="NZ_JAGSPB010000002.1"/>
</dbReference>
<keyword evidence="1" id="KW-0812">Transmembrane</keyword>
<evidence type="ECO:0000313" key="3">
    <source>
        <dbReference type="Proteomes" id="UP000699975"/>
    </source>
</evidence>
<keyword evidence="1" id="KW-0472">Membrane</keyword>
<keyword evidence="1" id="KW-1133">Transmembrane helix</keyword>
<organism evidence="2 3">
    <name type="scientific">Erythrobacter ani</name>
    <dbReference type="NCBI Taxonomy" id="2827235"/>
    <lineage>
        <taxon>Bacteria</taxon>
        <taxon>Pseudomonadati</taxon>
        <taxon>Pseudomonadota</taxon>
        <taxon>Alphaproteobacteria</taxon>
        <taxon>Sphingomonadales</taxon>
        <taxon>Erythrobacteraceae</taxon>
        <taxon>Erythrobacter/Porphyrobacter group</taxon>
        <taxon>Erythrobacter</taxon>
    </lineage>
</organism>
<evidence type="ECO:0000313" key="2">
    <source>
        <dbReference type="EMBL" id="MBV7266408.1"/>
    </source>
</evidence>
<dbReference type="EMBL" id="JAGSPB010000002">
    <property type="protein sequence ID" value="MBV7266408.1"/>
    <property type="molecule type" value="Genomic_DNA"/>
</dbReference>
<evidence type="ECO:0000256" key="1">
    <source>
        <dbReference type="SAM" id="Phobius"/>
    </source>
</evidence>
<feature type="transmembrane region" description="Helical" evidence="1">
    <location>
        <begin position="6"/>
        <end position="26"/>
    </location>
</feature>
<name>A0ABS6SPR3_9SPHN</name>
<dbReference type="Proteomes" id="UP000699975">
    <property type="component" value="Unassembled WGS sequence"/>
</dbReference>
<proteinExistence type="predicted"/>
<reference evidence="2 3" key="1">
    <citation type="submission" date="2021-04" db="EMBL/GenBank/DDBJ databases">
        <authorList>
            <person name="Pira H."/>
            <person name="Risdian C."/>
            <person name="Wink J."/>
        </authorList>
    </citation>
    <scope>NUCLEOTIDE SEQUENCE [LARGE SCALE GENOMIC DNA]</scope>
    <source>
        <strain evidence="2 3">WH131</strain>
    </source>
</reference>